<keyword evidence="2" id="KW-0472">Membrane</keyword>
<dbReference type="Pfam" id="PF07690">
    <property type="entry name" value="MFS_1"/>
    <property type="match status" value="1"/>
</dbReference>
<keyword evidence="4" id="KW-1185">Reference proteome</keyword>
<dbReference type="Proteomes" id="UP000601435">
    <property type="component" value="Unassembled WGS sequence"/>
</dbReference>
<comment type="caution">
    <text evidence="3">The sequence shown here is derived from an EMBL/GenBank/DDBJ whole genome shotgun (WGS) entry which is preliminary data.</text>
</comment>
<feature type="region of interest" description="Disordered" evidence="1">
    <location>
        <begin position="309"/>
        <end position="330"/>
    </location>
</feature>
<evidence type="ECO:0000313" key="4">
    <source>
        <dbReference type="Proteomes" id="UP000601435"/>
    </source>
</evidence>
<dbReference type="Gene3D" id="1.20.1250.20">
    <property type="entry name" value="MFS general substrate transporter like domains"/>
    <property type="match status" value="1"/>
</dbReference>
<reference evidence="3" key="1">
    <citation type="submission" date="2021-02" db="EMBL/GenBank/DDBJ databases">
        <authorList>
            <person name="Dougan E. K."/>
            <person name="Rhodes N."/>
            <person name="Thang M."/>
            <person name="Chan C."/>
        </authorList>
    </citation>
    <scope>NUCLEOTIDE SEQUENCE</scope>
</reference>
<organism evidence="3 4">
    <name type="scientific">Symbiodinium necroappetens</name>
    <dbReference type="NCBI Taxonomy" id="1628268"/>
    <lineage>
        <taxon>Eukaryota</taxon>
        <taxon>Sar</taxon>
        <taxon>Alveolata</taxon>
        <taxon>Dinophyceae</taxon>
        <taxon>Suessiales</taxon>
        <taxon>Symbiodiniaceae</taxon>
        <taxon>Symbiodinium</taxon>
    </lineage>
</organism>
<evidence type="ECO:0000313" key="3">
    <source>
        <dbReference type="EMBL" id="CAE7807178.1"/>
    </source>
</evidence>
<accession>A0A812Z291</accession>
<feature type="transmembrane region" description="Helical" evidence="2">
    <location>
        <begin position="145"/>
        <end position="168"/>
    </location>
</feature>
<feature type="transmembrane region" description="Helical" evidence="2">
    <location>
        <begin position="113"/>
        <end position="133"/>
    </location>
</feature>
<gene>
    <name evidence="3" type="primary">ZIFL1</name>
    <name evidence="3" type="ORF">SNEC2469_LOCUS23878</name>
</gene>
<feature type="transmembrane region" description="Helical" evidence="2">
    <location>
        <begin position="87"/>
        <end position="107"/>
    </location>
</feature>
<sequence>MYAGSKAASRWWSLLTGRETSILLLGSFVFTASLGITEGPEVVFFKDYFGFTQSDMSDLLLVTSISALVLTPLLPTLLEYVGETRGCMLGCIGVGFTTLFLILGVGIRWVPAAAAGLSVGFFGSISGLGYMALVHYHVQPDRLGMFLGIKSFVDGAAGAVSPAAGGFIYTRGHFLPYGLTCGLCVVTAAIFASLTPFKDKGKDKGLTFDSETVPMIGKDKDIESDDEDGLPIAHFMSENLQFSKNSLLKLMTNEIGILMHDDQLKSLFYAQNDHGRKGFSRCATMHVDNFAKAAAGQESVRRLRQLRGAKTTELLPPDPTPPPWPQLRKRSCSIAHAG</sequence>
<dbReference type="OrthoDB" id="423766at2759"/>
<protein>
    <submittedName>
        <fullName evidence="3">ZIFL1 protein</fullName>
    </submittedName>
</protein>
<feature type="transmembrane region" description="Helical" evidence="2">
    <location>
        <begin position="59"/>
        <end position="80"/>
    </location>
</feature>
<keyword evidence="2" id="KW-0812">Transmembrane</keyword>
<feature type="transmembrane region" description="Helical" evidence="2">
    <location>
        <begin position="174"/>
        <end position="194"/>
    </location>
</feature>
<dbReference type="InterPro" id="IPR011701">
    <property type="entry name" value="MFS"/>
</dbReference>
<dbReference type="GO" id="GO:0022857">
    <property type="term" value="F:transmembrane transporter activity"/>
    <property type="evidence" value="ECO:0007669"/>
    <property type="project" value="InterPro"/>
</dbReference>
<dbReference type="EMBL" id="CAJNJA010045141">
    <property type="protein sequence ID" value="CAE7807178.1"/>
    <property type="molecule type" value="Genomic_DNA"/>
</dbReference>
<evidence type="ECO:0000256" key="1">
    <source>
        <dbReference type="SAM" id="MobiDB-lite"/>
    </source>
</evidence>
<dbReference type="SUPFAM" id="SSF103473">
    <property type="entry name" value="MFS general substrate transporter"/>
    <property type="match status" value="1"/>
</dbReference>
<name>A0A812Z291_9DINO</name>
<proteinExistence type="predicted"/>
<feature type="compositionally biased region" description="Pro residues" evidence="1">
    <location>
        <begin position="316"/>
        <end position="325"/>
    </location>
</feature>
<dbReference type="InterPro" id="IPR036259">
    <property type="entry name" value="MFS_trans_sf"/>
</dbReference>
<evidence type="ECO:0000256" key="2">
    <source>
        <dbReference type="SAM" id="Phobius"/>
    </source>
</evidence>
<keyword evidence="2" id="KW-1133">Transmembrane helix</keyword>
<dbReference type="AlphaFoldDB" id="A0A812Z291"/>